<dbReference type="RefSeq" id="WP_323576893.1">
    <property type="nucleotide sequence ID" value="NZ_JAYGJQ010000002.1"/>
</dbReference>
<dbReference type="PROSITE" id="PS51186">
    <property type="entry name" value="GNAT"/>
    <property type="match status" value="1"/>
</dbReference>
<reference evidence="2 3" key="1">
    <citation type="submission" date="2023-11" db="EMBL/GenBank/DDBJ databases">
        <title>A Novel Polar Bacteriovorax (B. antarcticus) Isolated from the Biocrust in Antarctica.</title>
        <authorList>
            <person name="Mun W."/>
            <person name="Choi S.Y."/>
            <person name="Mitchell R.J."/>
        </authorList>
    </citation>
    <scope>NUCLEOTIDE SEQUENCE [LARGE SCALE GENOMIC DNA]</scope>
    <source>
        <strain evidence="2 3">PP10</strain>
    </source>
</reference>
<dbReference type="EMBL" id="JAYGJQ010000002">
    <property type="protein sequence ID" value="MEA9356999.1"/>
    <property type="molecule type" value="Genomic_DNA"/>
</dbReference>
<dbReference type="Proteomes" id="UP001302274">
    <property type="component" value="Unassembled WGS sequence"/>
</dbReference>
<proteinExistence type="predicted"/>
<organism evidence="2 3">
    <name type="scientific">Bacteriovorax antarcticus</name>
    <dbReference type="NCBI Taxonomy" id="3088717"/>
    <lineage>
        <taxon>Bacteria</taxon>
        <taxon>Pseudomonadati</taxon>
        <taxon>Bdellovibrionota</taxon>
        <taxon>Bacteriovoracia</taxon>
        <taxon>Bacteriovoracales</taxon>
        <taxon>Bacteriovoracaceae</taxon>
        <taxon>Bacteriovorax</taxon>
    </lineage>
</organism>
<dbReference type="SUPFAM" id="SSF55729">
    <property type="entry name" value="Acyl-CoA N-acyltransferases (Nat)"/>
    <property type="match status" value="1"/>
</dbReference>
<protein>
    <submittedName>
        <fullName evidence="2">GNAT family N-acetyltransferase</fullName>
    </submittedName>
</protein>
<dbReference type="Pfam" id="PF00583">
    <property type="entry name" value="Acetyltransf_1"/>
    <property type="match status" value="1"/>
</dbReference>
<keyword evidence="3" id="KW-1185">Reference proteome</keyword>
<name>A0ABU5VXF6_9BACT</name>
<dbReference type="PANTHER" id="PTHR43072">
    <property type="entry name" value="N-ACETYLTRANSFERASE"/>
    <property type="match status" value="1"/>
</dbReference>
<feature type="domain" description="N-acetyltransferase" evidence="1">
    <location>
        <begin position="6"/>
        <end position="164"/>
    </location>
</feature>
<accession>A0ABU5VXF6</accession>
<gene>
    <name evidence="2" type="ORF">SHI21_12310</name>
</gene>
<dbReference type="InterPro" id="IPR016181">
    <property type="entry name" value="Acyl_CoA_acyltransferase"/>
</dbReference>
<evidence type="ECO:0000313" key="2">
    <source>
        <dbReference type="EMBL" id="MEA9356999.1"/>
    </source>
</evidence>
<dbReference type="InterPro" id="IPR000182">
    <property type="entry name" value="GNAT_dom"/>
</dbReference>
<sequence>MNPQLKITSSINPNDIHKVMSIVATFGANAENIIKIRDYIKNELKELADNRILYLLEDIEPVAMVQLILKNADNRPELANGKEIAHIHALQVSKTHHRQGYGLKLMQLLELEAIARGVKTLTLGVDSDNEKALNLYKKLNYSLMKTLEGRTPEVQLHYLQKRLN</sequence>
<comment type="caution">
    <text evidence="2">The sequence shown here is derived from an EMBL/GenBank/DDBJ whole genome shotgun (WGS) entry which is preliminary data.</text>
</comment>
<evidence type="ECO:0000259" key="1">
    <source>
        <dbReference type="PROSITE" id="PS51186"/>
    </source>
</evidence>
<evidence type="ECO:0000313" key="3">
    <source>
        <dbReference type="Proteomes" id="UP001302274"/>
    </source>
</evidence>
<dbReference type="Gene3D" id="3.40.630.30">
    <property type="match status" value="1"/>
</dbReference>
<dbReference type="CDD" id="cd04301">
    <property type="entry name" value="NAT_SF"/>
    <property type="match status" value="1"/>
</dbReference>